<dbReference type="GO" id="GO:0061702">
    <property type="term" value="C:canonical inflammasome complex"/>
    <property type="evidence" value="ECO:0007669"/>
    <property type="project" value="UniProtKB-SubCell"/>
</dbReference>
<dbReference type="InterPro" id="IPR051249">
    <property type="entry name" value="NLRP_Inflammasome"/>
</dbReference>
<accession>A0A7E6EBV9</accession>
<keyword evidence="2" id="KW-0963">Cytoplasm</keyword>
<dbReference type="Gene3D" id="1.10.533.10">
    <property type="entry name" value="Death Domain, Fas"/>
    <property type="match status" value="1"/>
</dbReference>
<feature type="domain" description="CARD" evidence="10">
    <location>
        <begin position="855"/>
        <end position="944"/>
    </location>
</feature>
<dbReference type="PANTHER" id="PTHR46985">
    <property type="entry name" value="NACHT, LRR AND PYD DOMAINS-CONTAINING PROTEIN 1"/>
    <property type="match status" value="1"/>
</dbReference>
<dbReference type="GO" id="GO:0045087">
    <property type="term" value="P:innate immune response"/>
    <property type="evidence" value="ECO:0007669"/>
    <property type="project" value="UniProtKB-KW"/>
</dbReference>
<dbReference type="InterPro" id="IPR006553">
    <property type="entry name" value="Leu-rich_rpt_Cys-con_subtyp"/>
</dbReference>
<evidence type="ECO:0000313" key="13">
    <source>
        <dbReference type="RefSeq" id="XP_035889096.1"/>
    </source>
</evidence>
<dbReference type="GO" id="GO:0006954">
    <property type="term" value="P:inflammatory response"/>
    <property type="evidence" value="ECO:0007669"/>
    <property type="project" value="UniProtKB-KW"/>
</dbReference>
<keyword evidence="8" id="KW-1271">Inflammasome</keyword>
<dbReference type="InterPro" id="IPR032675">
    <property type="entry name" value="LRR_dom_sf"/>
</dbReference>
<dbReference type="PANTHER" id="PTHR46985:SF3">
    <property type="entry name" value="NACHT, LRR AND PYD DOMAINS-CONTAINING PROTEIN 1"/>
    <property type="match status" value="1"/>
</dbReference>
<dbReference type="CDD" id="cd00116">
    <property type="entry name" value="LRR_RI"/>
    <property type="match status" value="1"/>
</dbReference>
<dbReference type="Pfam" id="PF13553">
    <property type="entry name" value="FIIND"/>
    <property type="match status" value="1"/>
</dbReference>
<dbReference type="PROSITE" id="PS50209">
    <property type="entry name" value="CARD"/>
    <property type="match status" value="1"/>
</dbReference>
<evidence type="ECO:0000256" key="7">
    <source>
        <dbReference type="ARBA" id="ARBA00023198"/>
    </source>
</evidence>
<proteinExistence type="predicted"/>
<evidence type="ECO:0000256" key="1">
    <source>
        <dbReference type="ARBA" id="ARBA00004110"/>
    </source>
</evidence>
<evidence type="ECO:0000256" key="5">
    <source>
        <dbReference type="ARBA" id="ARBA00022670"/>
    </source>
</evidence>
<keyword evidence="4" id="KW-1210">Necrosis</keyword>
<dbReference type="InterPro" id="IPR025307">
    <property type="entry name" value="FIIND_dom"/>
</dbReference>
<dbReference type="Pfam" id="PF00619">
    <property type="entry name" value="CARD"/>
    <property type="match status" value="1"/>
</dbReference>
<dbReference type="InterPro" id="IPR033516">
    <property type="entry name" value="CARD8/ASC/NALP1_CARD"/>
</dbReference>
<keyword evidence="3" id="KW-0399">Innate immunity</keyword>
<evidence type="ECO:0000313" key="12">
    <source>
        <dbReference type="Proteomes" id="UP000504628"/>
    </source>
</evidence>
<name>A0A7E6EBV9_9CHIR</name>
<comment type="subcellular location">
    <subcellularLocation>
        <location evidence="1">Inflammasome</location>
    </subcellularLocation>
</comment>
<sequence length="950" mass="106445">MLADCGLTAEGCQDLACELSTNRSLTELDLSFNKILDTGAQHLFQKLRKPSCKLHRILLVRCGLTSGCCQDLASMLSDSPSLTELDLRQNDLGDLSMKLLYEGLRQPTCQLRLLRLANCGLTAESCQDLACGLSANRSLTELDLSFNKILNTGAQHIFQRLRVPTAKLQHLLLVRCGLTSGCCQDLASMLSDSRSLTELDLQLNDLGDLGMKQLCKKLGQPTCHLRLLRLADCGLTAKGCQDLACGLSTNMNLTELDLSFNELLDIGAQHLFRKLRVSTCKLQRLLLIRCGLTSGCCQDLASMLSDSPSLTELDLRKNNLGDHGMRLLCKGLGQPTCQLRLLRLADHHLTAEVYLDMACGLSTNRNLTELDLSFNELLDIGAQHLFQKLRVSTCKLQRLLLIRCGLTSGCCQDLASMLSDSPSLTELDLRKNNLGDHGMKQLCKGLGQPTCQLRLLRVDMTQMSNKVKKMLRGLKQNKPQLEVDLQTGTTGGIQKGWRQRQTEAGGRQKPTGVLDLDQPKSVLCHSQCTEAASSEISRSMNPSVYRRKRLSSPKEAPGTEDDFWGPTGSVAPEMVDKDKSLYRVHFPMAGSYHWPNMGLHFVVRRPVTIEIEFCAWRQFLDQVVPQHSWMVAGPLLDIKAEPGAVAAVYLPHFVDLQGKNMDKSWFQVARMKEEGVVLEKPARVEPHYVVLENPSFSPIGVLLRIIHAVLPIPITSNVLLYHHLRHEEVTFHLYLIPNDCSIRKAIDDEEKTFQFVRLHKPPPLSSLYMGSRYTVSGSQEMEIIPQELELCYRSPGEAQLFSELCVGYLRSSIRLYTRHKEEGTLVWEALVKSGDLRPEATLVPAHHTDSHSPPDAPALLHFVDRHREQLVAQVTLVDQVLDKLYGQMLSDEQYQKVRAECTNPAKMRMLFSFSSSWNKTRKDKLYQALKESDPHLIMDIWEGWGHGGEP</sequence>
<keyword evidence="12" id="KW-1185">Reference proteome</keyword>
<keyword evidence="7" id="KW-0395">Inflammatory response</keyword>
<feature type="domain" description="FIIND" evidence="11">
    <location>
        <begin position="563"/>
        <end position="845"/>
    </location>
</feature>
<dbReference type="Pfam" id="PF13516">
    <property type="entry name" value="LRR_6"/>
    <property type="match status" value="9"/>
</dbReference>
<dbReference type="FunFam" id="1.10.533.10:FF:000013">
    <property type="entry name" value="Apoptosis-associated speck-like protein containing a CARD"/>
    <property type="match status" value="1"/>
</dbReference>
<dbReference type="GO" id="GO:0012501">
    <property type="term" value="P:programmed cell death"/>
    <property type="evidence" value="ECO:0007669"/>
    <property type="project" value="UniProtKB-KW"/>
</dbReference>
<dbReference type="SUPFAM" id="SSF52047">
    <property type="entry name" value="RNI-like"/>
    <property type="match status" value="2"/>
</dbReference>
<dbReference type="GeneID" id="114515347"/>
<dbReference type="GO" id="GO:0042981">
    <property type="term" value="P:regulation of apoptotic process"/>
    <property type="evidence" value="ECO:0007669"/>
    <property type="project" value="InterPro"/>
</dbReference>
<organism evidence="12 13">
    <name type="scientific">Phyllostomus discolor</name>
    <name type="common">pale spear-nosed bat</name>
    <dbReference type="NCBI Taxonomy" id="89673"/>
    <lineage>
        <taxon>Eukaryota</taxon>
        <taxon>Metazoa</taxon>
        <taxon>Chordata</taxon>
        <taxon>Craniata</taxon>
        <taxon>Vertebrata</taxon>
        <taxon>Euteleostomi</taxon>
        <taxon>Mammalia</taxon>
        <taxon>Eutheria</taxon>
        <taxon>Laurasiatheria</taxon>
        <taxon>Chiroptera</taxon>
        <taxon>Yangochiroptera</taxon>
        <taxon>Phyllostomidae</taxon>
        <taxon>Phyllostominae</taxon>
        <taxon>Phyllostomus</taxon>
    </lineage>
</organism>
<dbReference type="GO" id="GO:0008233">
    <property type="term" value="F:peptidase activity"/>
    <property type="evidence" value="ECO:0007669"/>
    <property type="project" value="UniProtKB-KW"/>
</dbReference>
<dbReference type="InterPro" id="IPR011029">
    <property type="entry name" value="DEATH-like_dom_sf"/>
</dbReference>
<evidence type="ECO:0000256" key="4">
    <source>
        <dbReference type="ARBA" id="ARBA00022590"/>
    </source>
</evidence>
<evidence type="ECO:0000256" key="6">
    <source>
        <dbReference type="ARBA" id="ARBA00022859"/>
    </source>
</evidence>
<evidence type="ECO:0000259" key="10">
    <source>
        <dbReference type="PROSITE" id="PS50209"/>
    </source>
</evidence>
<keyword evidence="5" id="KW-0645">Protease</keyword>
<dbReference type="CDD" id="cd08330">
    <property type="entry name" value="CARD_ASC_NALP1"/>
    <property type="match status" value="1"/>
</dbReference>
<feature type="region of interest" description="Disordered" evidence="9">
    <location>
        <begin position="539"/>
        <end position="568"/>
    </location>
</feature>
<dbReference type="PROSITE" id="PS51830">
    <property type="entry name" value="FIIND"/>
    <property type="match status" value="1"/>
</dbReference>
<evidence type="ECO:0000256" key="2">
    <source>
        <dbReference type="ARBA" id="ARBA00022490"/>
    </source>
</evidence>
<dbReference type="RefSeq" id="XP_035889096.1">
    <property type="nucleotide sequence ID" value="XM_036033203.1"/>
</dbReference>
<evidence type="ECO:0000256" key="9">
    <source>
        <dbReference type="SAM" id="MobiDB-lite"/>
    </source>
</evidence>
<dbReference type="AlphaFoldDB" id="A0A7E6EBV9"/>
<protein>
    <submittedName>
        <fullName evidence="13">NACHT, LRR and PYD domains-containing protein 1-like</fullName>
    </submittedName>
</protein>
<dbReference type="InterPro" id="IPR001315">
    <property type="entry name" value="CARD"/>
</dbReference>
<evidence type="ECO:0000256" key="8">
    <source>
        <dbReference type="ARBA" id="ARBA00023233"/>
    </source>
</evidence>
<dbReference type="Proteomes" id="UP000504628">
    <property type="component" value="Chromosome 8"/>
</dbReference>
<dbReference type="SMART" id="SM00368">
    <property type="entry name" value="LRR_RI"/>
    <property type="match status" value="14"/>
</dbReference>
<reference evidence="13" key="1">
    <citation type="submission" date="2025-08" db="UniProtKB">
        <authorList>
            <consortium name="RefSeq"/>
        </authorList>
    </citation>
    <scope>IDENTIFICATION</scope>
    <source>
        <tissue evidence="13">Muscle</tissue>
    </source>
</reference>
<evidence type="ECO:0000256" key="3">
    <source>
        <dbReference type="ARBA" id="ARBA00022588"/>
    </source>
</evidence>
<dbReference type="GO" id="GO:0006508">
    <property type="term" value="P:proteolysis"/>
    <property type="evidence" value="ECO:0007669"/>
    <property type="project" value="UniProtKB-KW"/>
</dbReference>
<dbReference type="KEGG" id="pdic:114515347"/>
<evidence type="ECO:0000259" key="11">
    <source>
        <dbReference type="PROSITE" id="PS51830"/>
    </source>
</evidence>
<dbReference type="InParanoid" id="A0A7E6EBV9"/>
<dbReference type="InterPro" id="IPR001611">
    <property type="entry name" value="Leu-rich_rpt"/>
</dbReference>
<dbReference type="OrthoDB" id="428577at2759"/>
<keyword evidence="6" id="KW-0391">Immunity</keyword>
<dbReference type="Pfam" id="PF23679">
    <property type="entry name" value="UPA-FIIND"/>
    <property type="match status" value="1"/>
</dbReference>
<dbReference type="SUPFAM" id="SSF47986">
    <property type="entry name" value="DEATH domain"/>
    <property type="match status" value="1"/>
</dbReference>
<keyword evidence="5" id="KW-0378">Hydrolase</keyword>
<gene>
    <name evidence="13" type="primary">LOC114515347</name>
</gene>
<dbReference type="SMART" id="SM00367">
    <property type="entry name" value="LRR_CC"/>
    <property type="match status" value="4"/>
</dbReference>
<feature type="region of interest" description="Disordered" evidence="9">
    <location>
        <begin position="478"/>
        <end position="515"/>
    </location>
</feature>
<dbReference type="PROSITE" id="PS51450">
    <property type="entry name" value="LRR"/>
    <property type="match status" value="2"/>
</dbReference>
<dbReference type="Gene3D" id="3.80.10.10">
    <property type="entry name" value="Ribonuclease Inhibitor"/>
    <property type="match status" value="3"/>
</dbReference>